<keyword evidence="10" id="KW-1185">Reference proteome</keyword>
<dbReference type="PANTHER" id="PTHR43227:SF11">
    <property type="entry name" value="BLL4140 PROTEIN"/>
    <property type="match status" value="1"/>
</dbReference>
<evidence type="ECO:0000313" key="9">
    <source>
        <dbReference type="EMBL" id="MCC2220243.1"/>
    </source>
</evidence>
<comment type="similarity">
    <text evidence="7">Belongs to the binding-protein-dependent transport system permease family.</text>
</comment>
<dbReference type="PANTHER" id="PTHR43227">
    <property type="entry name" value="BLL4140 PROTEIN"/>
    <property type="match status" value="1"/>
</dbReference>
<feature type="transmembrane region" description="Helical" evidence="7">
    <location>
        <begin position="229"/>
        <end position="247"/>
    </location>
</feature>
<feature type="transmembrane region" description="Helical" evidence="7">
    <location>
        <begin position="25"/>
        <end position="51"/>
    </location>
</feature>
<evidence type="ECO:0000259" key="8">
    <source>
        <dbReference type="PROSITE" id="PS50928"/>
    </source>
</evidence>
<evidence type="ECO:0000256" key="2">
    <source>
        <dbReference type="ARBA" id="ARBA00022448"/>
    </source>
</evidence>
<dbReference type="InterPro" id="IPR050809">
    <property type="entry name" value="UgpAE/MalFG_permease"/>
</dbReference>
<keyword evidence="6 7" id="KW-0472">Membrane</keyword>
<keyword evidence="3" id="KW-1003">Cell membrane</keyword>
<evidence type="ECO:0000256" key="4">
    <source>
        <dbReference type="ARBA" id="ARBA00022692"/>
    </source>
</evidence>
<keyword evidence="4 7" id="KW-0812">Transmembrane</keyword>
<evidence type="ECO:0000256" key="7">
    <source>
        <dbReference type="RuleBase" id="RU363032"/>
    </source>
</evidence>
<feature type="domain" description="ABC transmembrane type-1" evidence="8">
    <location>
        <begin position="85"/>
        <end position="300"/>
    </location>
</feature>
<feature type="transmembrane region" description="Helical" evidence="7">
    <location>
        <begin position="186"/>
        <end position="208"/>
    </location>
</feature>
<dbReference type="SUPFAM" id="SSF161098">
    <property type="entry name" value="MetI-like"/>
    <property type="match status" value="1"/>
</dbReference>
<keyword evidence="5 7" id="KW-1133">Transmembrane helix</keyword>
<name>A0AAE3E245_9FIRM</name>
<evidence type="ECO:0000256" key="3">
    <source>
        <dbReference type="ARBA" id="ARBA00022475"/>
    </source>
</evidence>
<keyword evidence="2 7" id="KW-0813">Transport</keyword>
<evidence type="ECO:0000256" key="5">
    <source>
        <dbReference type="ARBA" id="ARBA00022989"/>
    </source>
</evidence>
<feature type="transmembrane region" description="Helical" evidence="7">
    <location>
        <begin position="121"/>
        <end position="141"/>
    </location>
</feature>
<dbReference type="Gene3D" id="1.10.3720.10">
    <property type="entry name" value="MetI-like"/>
    <property type="match status" value="1"/>
</dbReference>
<dbReference type="PROSITE" id="PS50928">
    <property type="entry name" value="ABC_TM1"/>
    <property type="match status" value="1"/>
</dbReference>
<dbReference type="RefSeq" id="WP_262537744.1">
    <property type="nucleotide sequence ID" value="NZ_JAJEQN010000002.1"/>
</dbReference>
<organism evidence="9 10">
    <name type="scientific">Anthropogastromicrobium aceti</name>
    <dbReference type="NCBI Taxonomy" id="2981768"/>
    <lineage>
        <taxon>Bacteria</taxon>
        <taxon>Bacillati</taxon>
        <taxon>Bacillota</taxon>
        <taxon>Clostridia</taxon>
        <taxon>Lachnospirales</taxon>
        <taxon>Lachnospiraceae</taxon>
        <taxon>Anthropogastromicrobium</taxon>
    </lineage>
</organism>
<evidence type="ECO:0000313" key="10">
    <source>
        <dbReference type="Proteomes" id="UP001198200"/>
    </source>
</evidence>
<comment type="caution">
    <text evidence="9">The sequence shown here is derived from an EMBL/GenBank/DDBJ whole genome shotgun (WGS) entry which is preliminary data.</text>
</comment>
<proteinExistence type="inferred from homology"/>
<dbReference type="AlphaFoldDB" id="A0AAE3E245"/>
<dbReference type="Pfam" id="PF00528">
    <property type="entry name" value="BPD_transp_1"/>
    <property type="match status" value="1"/>
</dbReference>
<accession>A0AAE3E245</accession>
<dbReference type="GO" id="GO:0005886">
    <property type="term" value="C:plasma membrane"/>
    <property type="evidence" value="ECO:0007669"/>
    <property type="project" value="UniProtKB-SubCell"/>
</dbReference>
<protein>
    <submittedName>
        <fullName evidence="9">ABC transporter permease subunit</fullName>
    </submittedName>
</protein>
<feature type="transmembrane region" description="Helical" evidence="7">
    <location>
        <begin position="282"/>
        <end position="304"/>
    </location>
</feature>
<reference evidence="9 10" key="1">
    <citation type="submission" date="2021-10" db="EMBL/GenBank/DDBJ databases">
        <title>Anaerobic single-cell dispensing facilitates the cultivation of human gut bacteria.</title>
        <authorList>
            <person name="Afrizal A."/>
        </authorList>
    </citation>
    <scope>NUCLEOTIDE SEQUENCE [LARGE SCALE GENOMIC DNA]</scope>
    <source>
        <strain evidence="9 10">CLA-AA-H224</strain>
    </source>
</reference>
<gene>
    <name evidence="9" type="ORF">LKD48_01100</name>
</gene>
<evidence type="ECO:0000256" key="1">
    <source>
        <dbReference type="ARBA" id="ARBA00004651"/>
    </source>
</evidence>
<dbReference type="InterPro" id="IPR000515">
    <property type="entry name" value="MetI-like"/>
</dbReference>
<dbReference type="EMBL" id="JAJEQN010000002">
    <property type="protein sequence ID" value="MCC2220243.1"/>
    <property type="molecule type" value="Genomic_DNA"/>
</dbReference>
<feature type="transmembrane region" description="Helical" evidence="7">
    <location>
        <begin position="84"/>
        <end position="109"/>
    </location>
</feature>
<comment type="subcellular location">
    <subcellularLocation>
        <location evidence="1 7">Cell membrane</location>
        <topology evidence="1 7">Multi-pass membrane protein</topology>
    </subcellularLocation>
</comment>
<dbReference type="GO" id="GO:0055085">
    <property type="term" value="P:transmembrane transport"/>
    <property type="evidence" value="ECO:0007669"/>
    <property type="project" value="InterPro"/>
</dbReference>
<dbReference type="Proteomes" id="UP001198200">
    <property type="component" value="Unassembled WGS sequence"/>
</dbReference>
<sequence>MPNINTVKKVKTKYTKAKFKKELPLHLMILPGLILVLIFSYVPMGGLIIAFQKFIPSKGMFGNQKWIGFDNFSYVFSLPGFTRAMMNTIIIAAWKIVLGLVVPIVFALLLNEVKGRRFKKVVQTIVYLPYFMSWVILGGIFRDMLSPGEGIINQIITAFGGKSIFFLGDNQYFRGTMIVTDIWKNFGYGAIVYLAAILGIDTQLYEAAQIDGANRWQQTWHVTLPGMKMIIVLMMVLSLGNVLNAGFDQIFNMYSTSVYQTGDIIDTFVYRLGLLDAQYGPATAVGLFKSVISTLFISISYFLAYKLADYRIF</sequence>
<dbReference type="InterPro" id="IPR035906">
    <property type="entry name" value="MetI-like_sf"/>
</dbReference>
<dbReference type="CDD" id="cd06261">
    <property type="entry name" value="TM_PBP2"/>
    <property type="match status" value="1"/>
</dbReference>
<evidence type="ECO:0000256" key="6">
    <source>
        <dbReference type="ARBA" id="ARBA00023136"/>
    </source>
</evidence>